<dbReference type="Proteomes" id="UP000471751">
    <property type="component" value="Unassembled WGS sequence"/>
</dbReference>
<reference evidence="2 3" key="1">
    <citation type="submission" date="2020-02" db="EMBL/GenBank/DDBJ databases">
        <title>Broccoli isolated Pseudomonas sp.</title>
        <authorList>
            <person name="Fujikawa T."/>
            <person name="Sawada H."/>
        </authorList>
    </citation>
    <scope>NUCLEOTIDE SEQUENCE [LARGE SCALE GENOMIC DNA]</scope>
    <source>
        <strain evidence="2 3">JCM 32154</strain>
    </source>
</reference>
<evidence type="ECO:0000313" key="2">
    <source>
        <dbReference type="EMBL" id="NES11939.1"/>
    </source>
</evidence>
<evidence type="ECO:0000313" key="3">
    <source>
        <dbReference type="Proteomes" id="UP000471751"/>
    </source>
</evidence>
<dbReference type="InterPro" id="IPR022385">
    <property type="entry name" value="Rhs_assc_core"/>
</dbReference>
<feature type="non-terminal residue" evidence="2">
    <location>
        <position position="1"/>
    </location>
</feature>
<evidence type="ECO:0000256" key="1">
    <source>
        <dbReference type="SAM" id="MobiDB-lite"/>
    </source>
</evidence>
<dbReference type="AlphaFoldDB" id="A0A6I5RVZ6"/>
<organism evidence="2 3">
    <name type="scientific">Pseudomonas laurentiana</name>
    <dbReference type="NCBI Taxonomy" id="2364649"/>
    <lineage>
        <taxon>Bacteria</taxon>
        <taxon>Pseudomonadati</taxon>
        <taxon>Pseudomonadota</taxon>
        <taxon>Gammaproteobacteria</taxon>
        <taxon>Pseudomonadales</taxon>
        <taxon>Pseudomonadaceae</taxon>
        <taxon>Pseudomonas</taxon>
    </lineage>
</organism>
<dbReference type="Gene3D" id="2.180.10.10">
    <property type="entry name" value="RHS repeat-associated core"/>
    <property type="match status" value="1"/>
</dbReference>
<dbReference type="NCBIfam" id="TIGR03696">
    <property type="entry name" value="Rhs_assc_core"/>
    <property type="match status" value="1"/>
</dbReference>
<feature type="region of interest" description="Disordered" evidence="1">
    <location>
        <begin position="1"/>
        <end position="32"/>
    </location>
</feature>
<protein>
    <recommendedName>
        <fullName evidence="4">RHS repeat-associated core domain-containing protein</fullName>
    </recommendedName>
</protein>
<evidence type="ECO:0008006" key="4">
    <source>
        <dbReference type="Google" id="ProtNLM"/>
    </source>
</evidence>
<feature type="compositionally biased region" description="Polar residues" evidence="1">
    <location>
        <begin position="17"/>
        <end position="27"/>
    </location>
</feature>
<sequence length="67" mass="7735">RSSGARSTRPGEKPRSSTRTGPSTKASRNPLRFQGQYYDHETGLHYNRYRYNDPLIGRLGEKRILLI</sequence>
<gene>
    <name evidence="2" type="ORF">G3O07_22940</name>
</gene>
<accession>A0A6I5RVZ6</accession>
<comment type="caution">
    <text evidence="2">The sequence shown here is derived from an EMBL/GenBank/DDBJ whole genome shotgun (WGS) entry which is preliminary data.</text>
</comment>
<keyword evidence="3" id="KW-1185">Reference proteome</keyword>
<proteinExistence type="predicted"/>
<dbReference type="EMBL" id="JAAHBT010000360">
    <property type="protein sequence ID" value="NES11939.1"/>
    <property type="molecule type" value="Genomic_DNA"/>
</dbReference>
<name>A0A6I5RVZ6_9PSED</name>